<dbReference type="PANTHER" id="PTHR33175:SF3">
    <property type="entry name" value="DNA-BINDING PROTEIN HU-BETA"/>
    <property type="match status" value="1"/>
</dbReference>
<keyword evidence="2" id="KW-0226">DNA condensation</keyword>
<dbReference type="Pfam" id="PF00216">
    <property type="entry name" value="Bac_DNA_binding"/>
    <property type="match status" value="1"/>
</dbReference>
<dbReference type="GO" id="GO:0030261">
    <property type="term" value="P:chromosome condensation"/>
    <property type="evidence" value="ECO:0007669"/>
    <property type="project" value="UniProtKB-KW"/>
</dbReference>
<keyword evidence="3 5" id="KW-0238">DNA-binding</keyword>
<dbReference type="CDD" id="cd13832">
    <property type="entry name" value="IHF"/>
    <property type="match status" value="1"/>
</dbReference>
<dbReference type="Proteomes" id="UP000824259">
    <property type="component" value="Unassembled WGS sequence"/>
</dbReference>
<dbReference type="EMBL" id="DWYR01000009">
    <property type="protein sequence ID" value="HJA98646.1"/>
    <property type="molecule type" value="Genomic_DNA"/>
</dbReference>
<dbReference type="SMART" id="SM00411">
    <property type="entry name" value="BHL"/>
    <property type="match status" value="1"/>
</dbReference>
<name>A0A9D2L2H7_9BACT</name>
<dbReference type="GO" id="GO:0003677">
    <property type="term" value="F:DNA binding"/>
    <property type="evidence" value="ECO:0007669"/>
    <property type="project" value="UniProtKB-KW"/>
</dbReference>
<evidence type="ECO:0000313" key="6">
    <source>
        <dbReference type="Proteomes" id="UP000824259"/>
    </source>
</evidence>
<comment type="similarity">
    <text evidence="1 4">Belongs to the bacterial histone-like protein family.</text>
</comment>
<dbReference type="InterPro" id="IPR010992">
    <property type="entry name" value="IHF-like_DNA-bd_dom_sf"/>
</dbReference>
<dbReference type="AlphaFoldDB" id="A0A9D2L2H7"/>
<evidence type="ECO:0000256" key="3">
    <source>
        <dbReference type="ARBA" id="ARBA00023125"/>
    </source>
</evidence>
<proteinExistence type="inferred from homology"/>
<reference evidence="5" key="2">
    <citation type="submission" date="2021-04" db="EMBL/GenBank/DDBJ databases">
        <authorList>
            <person name="Gilroy R."/>
        </authorList>
    </citation>
    <scope>NUCLEOTIDE SEQUENCE</scope>
    <source>
        <strain evidence="5">CHK169-11906</strain>
    </source>
</reference>
<dbReference type="InterPro" id="IPR000119">
    <property type="entry name" value="Hist_DNA-bd"/>
</dbReference>
<accession>A0A9D2L2H7</accession>
<dbReference type="GO" id="GO:0030527">
    <property type="term" value="F:structural constituent of chromatin"/>
    <property type="evidence" value="ECO:0007669"/>
    <property type="project" value="InterPro"/>
</dbReference>
<dbReference type="GO" id="GO:0005829">
    <property type="term" value="C:cytosol"/>
    <property type="evidence" value="ECO:0007669"/>
    <property type="project" value="TreeGrafter"/>
</dbReference>
<evidence type="ECO:0000313" key="5">
    <source>
        <dbReference type="EMBL" id="HJA98646.1"/>
    </source>
</evidence>
<reference evidence="5" key="1">
    <citation type="journal article" date="2021" name="PeerJ">
        <title>Extensive microbial diversity within the chicken gut microbiome revealed by metagenomics and culture.</title>
        <authorList>
            <person name="Gilroy R."/>
            <person name="Ravi A."/>
            <person name="Getino M."/>
            <person name="Pursley I."/>
            <person name="Horton D.L."/>
            <person name="Alikhan N.F."/>
            <person name="Baker D."/>
            <person name="Gharbi K."/>
            <person name="Hall N."/>
            <person name="Watson M."/>
            <person name="Adriaenssens E.M."/>
            <person name="Foster-Nyarko E."/>
            <person name="Jarju S."/>
            <person name="Secka A."/>
            <person name="Antonio M."/>
            <person name="Oren A."/>
            <person name="Chaudhuri R.R."/>
            <person name="La Ragione R."/>
            <person name="Hildebrand F."/>
            <person name="Pallen M.J."/>
        </authorList>
    </citation>
    <scope>NUCLEOTIDE SEQUENCE</scope>
    <source>
        <strain evidence="5">CHK169-11906</strain>
    </source>
</reference>
<dbReference type="SUPFAM" id="SSF47729">
    <property type="entry name" value="IHF-like DNA-binding proteins"/>
    <property type="match status" value="1"/>
</dbReference>
<sequence>MQYLKDGCKLLMQQKRETNKRCLVNRVVEKTGVAEKVVSTVVDSFLDTIIEMLHDDVRVRIRNFGQWYVVDYPERLVYSPKEGRPVLIAPHRRAVFKPGAQLHMVLSSTPEDVTE</sequence>
<comment type="caution">
    <text evidence="5">The sequence shown here is derived from an EMBL/GenBank/DDBJ whole genome shotgun (WGS) entry which is preliminary data.</text>
</comment>
<evidence type="ECO:0000256" key="1">
    <source>
        <dbReference type="ARBA" id="ARBA00010529"/>
    </source>
</evidence>
<protein>
    <submittedName>
        <fullName evidence="5">HU family DNA-binding protein</fullName>
    </submittedName>
</protein>
<gene>
    <name evidence="5" type="ORF">H9779_03475</name>
</gene>
<evidence type="ECO:0000256" key="4">
    <source>
        <dbReference type="RuleBase" id="RU003939"/>
    </source>
</evidence>
<dbReference type="Gene3D" id="4.10.520.10">
    <property type="entry name" value="IHF-like DNA-binding proteins"/>
    <property type="match status" value="1"/>
</dbReference>
<dbReference type="PANTHER" id="PTHR33175">
    <property type="entry name" value="DNA-BINDING PROTEIN HU"/>
    <property type="match status" value="1"/>
</dbReference>
<evidence type="ECO:0000256" key="2">
    <source>
        <dbReference type="ARBA" id="ARBA00023067"/>
    </source>
</evidence>
<organism evidence="5 6">
    <name type="scientific">Candidatus Alistipes avicola</name>
    <dbReference type="NCBI Taxonomy" id="2838432"/>
    <lineage>
        <taxon>Bacteria</taxon>
        <taxon>Pseudomonadati</taxon>
        <taxon>Bacteroidota</taxon>
        <taxon>Bacteroidia</taxon>
        <taxon>Bacteroidales</taxon>
        <taxon>Rikenellaceae</taxon>
        <taxon>Alistipes</taxon>
    </lineage>
</organism>